<dbReference type="PANTHER" id="PTHR38098:SF1">
    <property type="entry name" value="LPS-ASSEMBLY LIPOPROTEIN LPTE"/>
    <property type="match status" value="1"/>
</dbReference>
<keyword evidence="9" id="KW-1185">Reference proteome</keyword>
<keyword evidence="3 6" id="KW-0564">Palmitate</keyword>
<dbReference type="Gene3D" id="3.30.160.150">
    <property type="entry name" value="Lipoprotein like domain"/>
    <property type="match status" value="1"/>
</dbReference>
<dbReference type="RefSeq" id="WP_064089587.1">
    <property type="nucleotide sequence ID" value="NZ_LXSQ01000014.1"/>
</dbReference>
<comment type="subcellular location">
    <subcellularLocation>
        <location evidence="6">Cell outer membrane</location>
        <topology evidence="6">Lipid-anchor</topology>
    </subcellularLocation>
</comment>
<dbReference type="Proteomes" id="UP000077726">
    <property type="component" value="Unassembled WGS sequence"/>
</dbReference>
<dbReference type="EMBL" id="LXSQ01000014">
    <property type="protein sequence ID" value="OAM43335.1"/>
    <property type="molecule type" value="Genomic_DNA"/>
</dbReference>
<keyword evidence="2 6" id="KW-0472">Membrane</keyword>
<evidence type="ECO:0000256" key="1">
    <source>
        <dbReference type="ARBA" id="ARBA00022729"/>
    </source>
</evidence>
<comment type="function">
    <text evidence="6">Together with LptD, is involved in the assembly of lipopolysaccharide (LPS) at the surface of the outer membrane. Required for the proper assembly of LptD. Binds LPS and may serve as the LPS recognition site at the outer membrane.</text>
</comment>
<dbReference type="AlphaFoldDB" id="A0A1B6VYS8"/>
<comment type="caution">
    <text evidence="8">The sequence shown here is derived from an EMBL/GenBank/DDBJ whole genome shotgun (WGS) entry which is preliminary data.</text>
</comment>
<feature type="chain" id="PRO_5008882218" description="LPS-assembly lipoprotein LptE" evidence="7">
    <location>
        <begin position="22"/>
        <end position="159"/>
    </location>
</feature>
<dbReference type="GO" id="GO:0009279">
    <property type="term" value="C:cell outer membrane"/>
    <property type="evidence" value="ECO:0007669"/>
    <property type="project" value="UniProtKB-SubCell"/>
</dbReference>
<gene>
    <name evidence="6" type="primary">lptE</name>
    <name evidence="8" type="ORF">A7Q00_05360</name>
</gene>
<keyword evidence="4 6" id="KW-0998">Cell outer membrane</keyword>
<evidence type="ECO:0000256" key="6">
    <source>
        <dbReference type="HAMAP-Rule" id="MF_01186"/>
    </source>
</evidence>
<proteinExistence type="inferred from homology"/>
<accession>A0A1B6VYS8</accession>
<evidence type="ECO:0000256" key="5">
    <source>
        <dbReference type="ARBA" id="ARBA00023288"/>
    </source>
</evidence>
<dbReference type="HAMAP" id="MF_01186">
    <property type="entry name" value="LPS_assembly_LptE"/>
    <property type="match status" value="1"/>
</dbReference>
<evidence type="ECO:0000256" key="2">
    <source>
        <dbReference type="ARBA" id="ARBA00023136"/>
    </source>
</evidence>
<dbReference type="STRING" id="1795832.A7Q00_05360"/>
<dbReference type="GO" id="GO:0043165">
    <property type="term" value="P:Gram-negative-bacterium-type cell outer membrane assembly"/>
    <property type="evidence" value="ECO:0007669"/>
    <property type="project" value="UniProtKB-UniRule"/>
</dbReference>
<name>A0A1B6VYS8_9NEIS</name>
<comment type="subunit">
    <text evidence="6">Component of the lipopolysaccharide transport and assembly complex. Interacts with LptD.</text>
</comment>
<evidence type="ECO:0000256" key="7">
    <source>
        <dbReference type="SAM" id="SignalP"/>
    </source>
</evidence>
<keyword evidence="1 6" id="KW-0732">Signal</keyword>
<evidence type="ECO:0000256" key="4">
    <source>
        <dbReference type="ARBA" id="ARBA00023237"/>
    </source>
</evidence>
<feature type="signal peptide" evidence="7">
    <location>
        <begin position="1"/>
        <end position="21"/>
    </location>
</feature>
<dbReference type="OrthoDB" id="5298094at2"/>
<sequence length="159" mass="18034">MKKYLMLPLLLLLAACGFRLAGSDPALNPPLPYQTWAVQEGRELQQNIETELLRRHAKLDSAFADAIVKVTDIQTNKNIQTLNLSGTVTEYRLELKVAAQAWRGEKALGEPMMITVYRTLDYSDSEILGKQEEEAQLWADMRVDAARQLVRRLGYLKAE</sequence>
<evidence type="ECO:0000256" key="3">
    <source>
        <dbReference type="ARBA" id="ARBA00023139"/>
    </source>
</evidence>
<dbReference type="PROSITE" id="PS51257">
    <property type="entry name" value="PROKAR_LIPOPROTEIN"/>
    <property type="match status" value="1"/>
</dbReference>
<dbReference type="InterPro" id="IPR007485">
    <property type="entry name" value="LPS_assembly_LptE"/>
</dbReference>
<evidence type="ECO:0000313" key="8">
    <source>
        <dbReference type="EMBL" id="OAM43335.1"/>
    </source>
</evidence>
<protein>
    <recommendedName>
        <fullName evidence="6">LPS-assembly lipoprotein LptE</fullName>
    </recommendedName>
</protein>
<organism evidence="8 9">
    <name type="scientific">Eikenella halliae</name>
    <dbReference type="NCBI Taxonomy" id="1795832"/>
    <lineage>
        <taxon>Bacteria</taxon>
        <taxon>Pseudomonadati</taxon>
        <taxon>Pseudomonadota</taxon>
        <taxon>Betaproteobacteria</taxon>
        <taxon>Neisseriales</taxon>
        <taxon>Neisseriaceae</taxon>
        <taxon>Eikenella</taxon>
    </lineage>
</organism>
<dbReference type="Pfam" id="PF04390">
    <property type="entry name" value="LptE"/>
    <property type="match status" value="1"/>
</dbReference>
<dbReference type="PANTHER" id="PTHR38098">
    <property type="entry name" value="LPS-ASSEMBLY LIPOPROTEIN LPTE"/>
    <property type="match status" value="1"/>
</dbReference>
<evidence type="ECO:0000313" key="9">
    <source>
        <dbReference type="Proteomes" id="UP000077726"/>
    </source>
</evidence>
<reference evidence="9" key="1">
    <citation type="submission" date="2016-05" db="EMBL/GenBank/DDBJ databases">
        <title>Draft genome of Corynebacterium afermentans subsp. afermentans LCDC 88199T.</title>
        <authorList>
            <person name="Bernier A.-M."/>
            <person name="Bernard K."/>
        </authorList>
    </citation>
    <scope>NUCLEOTIDE SEQUENCE [LARGE SCALE GENOMIC DNA]</scope>
    <source>
        <strain evidence="9">NML130454</strain>
    </source>
</reference>
<keyword evidence="5 6" id="KW-0449">Lipoprotein</keyword>
<comment type="similarity">
    <text evidence="6">Belongs to the LptE lipoprotein family.</text>
</comment>
<dbReference type="GO" id="GO:1990351">
    <property type="term" value="C:transporter complex"/>
    <property type="evidence" value="ECO:0007669"/>
    <property type="project" value="TreeGrafter"/>
</dbReference>